<accession>A0A5B9W1B9</accession>
<evidence type="ECO:0000313" key="2">
    <source>
        <dbReference type="Proteomes" id="UP000324233"/>
    </source>
</evidence>
<organism evidence="1 2">
    <name type="scientific">Aquisphaera giovannonii</name>
    <dbReference type="NCBI Taxonomy" id="406548"/>
    <lineage>
        <taxon>Bacteria</taxon>
        <taxon>Pseudomonadati</taxon>
        <taxon>Planctomycetota</taxon>
        <taxon>Planctomycetia</taxon>
        <taxon>Isosphaerales</taxon>
        <taxon>Isosphaeraceae</taxon>
        <taxon>Aquisphaera</taxon>
    </lineage>
</organism>
<dbReference type="AlphaFoldDB" id="A0A5B9W1B9"/>
<gene>
    <name evidence="1" type="ORF">OJF2_28900</name>
</gene>
<dbReference type="KEGG" id="agv:OJF2_28900"/>
<dbReference type="CDD" id="cd02440">
    <property type="entry name" value="AdoMet_MTases"/>
    <property type="match status" value="1"/>
</dbReference>
<dbReference type="SUPFAM" id="SSF53335">
    <property type="entry name" value="S-adenosyl-L-methionine-dependent methyltransferases"/>
    <property type="match status" value="1"/>
</dbReference>
<evidence type="ECO:0008006" key="3">
    <source>
        <dbReference type="Google" id="ProtNLM"/>
    </source>
</evidence>
<dbReference type="OrthoDB" id="9791837at2"/>
<dbReference type="EMBL" id="CP042997">
    <property type="protein sequence ID" value="QEH34353.1"/>
    <property type="molecule type" value="Genomic_DNA"/>
</dbReference>
<evidence type="ECO:0000313" key="1">
    <source>
        <dbReference type="EMBL" id="QEH34353.1"/>
    </source>
</evidence>
<reference evidence="1 2" key="1">
    <citation type="submission" date="2019-08" db="EMBL/GenBank/DDBJ databases">
        <title>Deep-cultivation of Planctomycetes and their phenomic and genomic characterization uncovers novel biology.</title>
        <authorList>
            <person name="Wiegand S."/>
            <person name="Jogler M."/>
            <person name="Boedeker C."/>
            <person name="Pinto D."/>
            <person name="Vollmers J."/>
            <person name="Rivas-Marin E."/>
            <person name="Kohn T."/>
            <person name="Peeters S.H."/>
            <person name="Heuer A."/>
            <person name="Rast P."/>
            <person name="Oberbeckmann S."/>
            <person name="Bunk B."/>
            <person name="Jeske O."/>
            <person name="Meyerdierks A."/>
            <person name="Storesund J.E."/>
            <person name="Kallscheuer N."/>
            <person name="Luecker S."/>
            <person name="Lage O.M."/>
            <person name="Pohl T."/>
            <person name="Merkel B.J."/>
            <person name="Hornburger P."/>
            <person name="Mueller R.-W."/>
            <person name="Bruemmer F."/>
            <person name="Labrenz M."/>
            <person name="Spormann A.M."/>
            <person name="Op den Camp H."/>
            <person name="Overmann J."/>
            <person name="Amann R."/>
            <person name="Jetten M.S.M."/>
            <person name="Mascher T."/>
            <person name="Medema M.H."/>
            <person name="Devos D.P."/>
            <person name="Kaster A.-K."/>
            <person name="Ovreas L."/>
            <person name="Rohde M."/>
            <person name="Galperin M.Y."/>
            <person name="Jogler C."/>
        </authorList>
    </citation>
    <scope>NUCLEOTIDE SEQUENCE [LARGE SCALE GENOMIC DNA]</scope>
    <source>
        <strain evidence="1 2">OJF2</strain>
    </source>
</reference>
<protein>
    <recommendedName>
        <fullName evidence="3">Methyltransferase domain protein</fullName>
    </recommendedName>
</protein>
<dbReference type="Pfam" id="PF13489">
    <property type="entry name" value="Methyltransf_23"/>
    <property type="match status" value="1"/>
</dbReference>
<dbReference type="Gene3D" id="3.40.50.150">
    <property type="entry name" value="Vaccinia Virus protein VP39"/>
    <property type="match status" value="1"/>
</dbReference>
<dbReference type="Proteomes" id="UP000324233">
    <property type="component" value="Chromosome"/>
</dbReference>
<dbReference type="InterPro" id="IPR029063">
    <property type="entry name" value="SAM-dependent_MTases_sf"/>
</dbReference>
<sequence length="258" mass="29654">MKYDSEFFSGHLAESLRSARAVVPYVVSLLSPQSVIDLGCGVGTWLRAFEEQGVTSFLGLDGDYVDLDALEIPRDRFLPRDLTRPTGVTDRFDLAMSLEVAEHLPPEWAPHFVDELVGLSDAVLFSAAIPSQGGTNHINEQWQSYWRDLFVERGYRPVDCLRPRFWSDPNVTPWYRQNAFLYLKKSLLERRPDLQAEAERLSVIPFDCVHPELFESVLELRERSRPRPNLRTVVGDLPRAIKDSVEWRLGKLADRKKR</sequence>
<name>A0A5B9W1B9_9BACT</name>
<keyword evidence="2" id="KW-1185">Reference proteome</keyword>
<dbReference type="RefSeq" id="WP_148594287.1">
    <property type="nucleotide sequence ID" value="NZ_CP042997.1"/>
</dbReference>
<proteinExistence type="predicted"/>